<sequence length="149" mass="16690">MPKTKKESFVFTFLMCSIMVFGMSIWNLVLVGQFSWGHVFAGFLPAFILAFCLDVFLVGPIAKTIAFRLLHHLPQPVKIWQKILVISGTMALFMVTFMSLYGLWMNGVGLSLASYARAFLSNVVMALPLNFLLAGPLARLLLEKLLPYL</sequence>
<accession>A0A917EEH6</accession>
<dbReference type="AlphaFoldDB" id="A0A917EEH6"/>
<reference evidence="2" key="1">
    <citation type="journal article" date="2014" name="Int. J. Syst. Evol. Microbiol.">
        <title>Complete genome sequence of Corynebacterium casei LMG S-19264T (=DSM 44701T), isolated from a smear-ripened cheese.</title>
        <authorList>
            <consortium name="US DOE Joint Genome Institute (JGI-PGF)"/>
            <person name="Walter F."/>
            <person name="Albersmeier A."/>
            <person name="Kalinowski J."/>
            <person name="Ruckert C."/>
        </authorList>
    </citation>
    <scope>NUCLEOTIDE SEQUENCE</scope>
    <source>
        <strain evidence="2">CGMCC 1.15533</strain>
    </source>
</reference>
<keyword evidence="1" id="KW-0812">Transmembrane</keyword>
<gene>
    <name evidence="2" type="ORF">GCM10011510_11490</name>
</gene>
<dbReference type="RefSeq" id="WP_068993715.1">
    <property type="nucleotide sequence ID" value="NZ_BMJN01000017.1"/>
</dbReference>
<feature type="transmembrane region" description="Helical" evidence="1">
    <location>
        <begin position="83"/>
        <end position="104"/>
    </location>
</feature>
<name>A0A917EEH6_9STRE</name>
<keyword evidence="1" id="KW-1133">Transmembrane helix</keyword>
<reference evidence="2" key="2">
    <citation type="submission" date="2020-09" db="EMBL/GenBank/DDBJ databases">
        <authorList>
            <person name="Sun Q."/>
            <person name="Zhou Y."/>
        </authorList>
    </citation>
    <scope>NUCLEOTIDE SEQUENCE</scope>
    <source>
        <strain evidence="2">CGMCC 1.15533</strain>
    </source>
</reference>
<protein>
    <recommendedName>
        <fullName evidence="4">DUF2798 domain-containing protein</fullName>
    </recommendedName>
</protein>
<keyword evidence="1" id="KW-0472">Membrane</keyword>
<dbReference type="Pfam" id="PF11391">
    <property type="entry name" value="DUF2798"/>
    <property type="match status" value="2"/>
</dbReference>
<evidence type="ECO:0000256" key="1">
    <source>
        <dbReference type="SAM" id="Phobius"/>
    </source>
</evidence>
<dbReference type="Proteomes" id="UP000660801">
    <property type="component" value="Unassembled WGS sequence"/>
</dbReference>
<evidence type="ECO:0008006" key="4">
    <source>
        <dbReference type="Google" id="ProtNLM"/>
    </source>
</evidence>
<evidence type="ECO:0000313" key="3">
    <source>
        <dbReference type="Proteomes" id="UP000660801"/>
    </source>
</evidence>
<feature type="transmembrane region" description="Helical" evidence="1">
    <location>
        <begin position="9"/>
        <end position="30"/>
    </location>
</feature>
<dbReference type="EMBL" id="BMJN01000017">
    <property type="protein sequence ID" value="GGE31899.1"/>
    <property type="molecule type" value="Genomic_DNA"/>
</dbReference>
<feature type="transmembrane region" description="Helical" evidence="1">
    <location>
        <begin position="36"/>
        <end position="62"/>
    </location>
</feature>
<evidence type="ECO:0000313" key="2">
    <source>
        <dbReference type="EMBL" id="GGE31899.1"/>
    </source>
</evidence>
<comment type="caution">
    <text evidence="2">The sequence shown here is derived from an EMBL/GenBank/DDBJ whole genome shotgun (WGS) entry which is preliminary data.</text>
</comment>
<proteinExistence type="predicted"/>
<organism evidence="2 3">
    <name type="scientific">Streptococcus himalayensis</name>
    <dbReference type="NCBI Taxonomy" id="1888195"/>
    <lineage>
        <taxon>Bacteria</taxon>
        <taxon>Bacillati</taxon>
        <taxon>Bacillota</taxon>
        <taxon>Bacilli</taxon>
        <taxon>Lactobacillales</taxon>
        <taxon>Streptococcaceae</taxon>
        <taxon>Streptococcus</taxon>
    </lineage>
</organism>
<feature type="transmembrane region" description="Helical" evidence="1">
    <location>
        <begin position="124"/>
        <end position="142"/>
    </location>
</feature>
<dbReference type="InterPro" id="IPR021529">
    <property type="entry name" value="DUF2798"/>
</dbReference>
<dbReference type="OrthoDB" id="7062363at2"/>
<keyword evidence="3" id="KW-1185">Reference proteome</keyword>